<dbReference type="Pfam" id="PF01103">
    <property type="entry name" value="Omp85"/>
    <property type="match status" value="1"/>
</dbReference>
<dbReference type="Gene3D" id="2.40.160.50">
    <property type="entry name" value="membrane protein fhac: a member of the omp85/tpsb transporter family"/>
    <property type="match status" value="1"/>
</dbReference>
<dbReference type="Pfam" id="PF07244">
    <property type="entry name" value="POTRA"/>
    <property type="match status" value="5"/>
</dbReference>
<keyword evidence="6" id="KW-0472">Membrane</keyword>
<feature type="domain" description="POTRA" evidence="10">
    <location>
        <begin position="482"/>
        <end position="555"/>
    </location>
</feature>
<evidence type="ECO:0000256" key="9">
    <source>
        <dbReference type="SAM" id="SignalP"/>
    </source>
</evidence>
<dbReference type="HAMAP" id="MF_01430">
    <property type="entry name" value="OM_assembly_BamA"/>
    <property type="match status" value="1"/>
</dbReference>
<dbReference type="GO" id="GO:0071709">
    <property type="term" value="P:membrane assembly"/>
    <property type="evidence" value="ECO:0007669"/>
    <property type="project" value="InterPro"/>
</dbReference>
<evidence type="ECO:0000259" key="10">
    <source>
        <dbReference type="PROSITE" id="PS51779"/>
    </source>
</evidence>
<name>A0AAU9EQ16_9BACT</name>
<feature type="signal peptide" evidence="9">
    <location>
        <begin position="1"/>
        <end position="26"/>
    </location>
</feature>
<keyword evidence="4 9" id="KW-0732">Signal</keyword>
<evidence type="ECO:0000256" key="4">
    <source>
        <dbReference type="ARBA" id="ARBA00022729"/>
    </source>
</evidence>
<keyword evidence="5" id="KW-0677">Repeat</keyword>
<dbReference type="InterPro" id="IPR039910">
    <property type="entry name" value="D15-like"/>
</dbReference>
<evidence type="ECO:0000256" key="2">
    <source>
        <dbReference type="ARBA" id="ARBA00022452"/>
    </source>
</evidence>
<reference evidence="12" key="1">
    <citation type="journal article" date="2023" name="Arch. Microbiol.">
        <title>Desulfoferula mesophilus gen. nov. sp. nov., a mesophilic sulfate-reducing bacterium isolated from a brackish lake sediment.</title>
        <authorList>
            <person name="Watanabe T."/>
            <person name="Yabe T."/>
            <person name="Tsuji J.M."/>
            <person name="Fukui M."/>
        </authorList>
    </citation>
    <scope>NUCLEOTIDE SEQUENCE [LARGE SCALE GENOMIC DNA]</scope>
    <source>
        <strain evidence="12">12FAK</strain>
    </source>
</reference>
<dbReference type="PANTHER" id="PTHR12815:SF23">
    <property type="entry name" value="OUTER MEMBRANE PROTEIN ASSEMBLY FACTOR BAMA"/>
    <property type="match status" value="1"/>
</dbReference>
<feature type="domain" description="POTRA" evidence="10">
    <location>
        <begin position="312"/>
        <end position="398"/>
    </location>
</feature>
<dbReference type="Gene3D" id="3.40.50.10610">
    <property type="entry name" value="ABC-type transport auxiliary lipoprotein component"/>
    <property type="match status" value="1"/>
</dbReference>
<dbReference type="PANTHER" id="PTHR12815">
    <property type="entry name" value="SORTING AND ASSEMBLY MACHINERY SAMM50 PROTEIN FAMILY MEMBER"/>
    <property type="match status" value="1"/>
</dbReference>
<dbReference type="KEGG" id="dmp:FAK_22850"/>
<accession>A0AAU9EQ16</accession>
<keyword evidence="3" id="KW-0812">Transmembrane</keyword>
<evidence type="ECO:0000256" key="7">
    <source>
        <dbReference type="ARBA" id="ARBA00023237"/>
    </source>
</evidence>
<evidence type="ECO:0000256" key="6">
    <source>
        <dbReference type="ARBA" id="ARBA00023136"/>
    </source>
</evidence>
<evidence type="ECO:0000313" key="11">
    <source>
        <dbReference type="EMBL" id="BEQ15219.1"/>
    </source>
</evidence>
<keyword evidence="7" id="KW-0998">Cell outer membrane</keyword>
<evidence type="ECO:0000256" key="8">
    <source>
        <dbReference type="NCBIfam" id="TIGR03303"/>
    </source>
</evidence>
<dbReference type="InterPro" id="IPR000184">
    <property type="entry name" value="Bac_surfAg_D15"/>
</dbReference>
<proteinExistence type="inferred from homology"/>
<feature type="domain" description="POTRA" evidence="10">
    <location>
        <begin position="401"/>
        <end position="479"/>
    </location>
</feature>
<evidence type="ECO:0000256" key="3">
    <source>
        <dbReference type="ARBA" id="ARBA00022692"/>
    </source>
</evidence>
<dbReference type="InterPro" id="IPR010827">
    <property type="entry name" value="BamA/TamA_POTRA"/>
</dbReference>
<dbReference type="NCBIfam" id="TIGR03303">
    <property type="entry name" value="OM_YaeT"/>
    <property type="match status" value="1"/>
</dbReference>
<dbReference type="AlphaFoldDB" id="A0AAU9EQ16"/>
<dbReference type="Gene3D" id="3.10.20.310">
    <property type="entry name" value="membrane protein fhac"/>
    <property type="match status" value="5"/>
</dbReference>
<dbReference type="GO" id="GO:0009279">
    <property type="term" value="C:cell outer membrane"/>
    <property type="evidence" value="ECO:0007669"/>
    <property type="project" value="UniProtKB-UniRule"/>
</dbReference>
<feature type="domain" description="POTRA" evidence="10">
    <location>
        <begin position="232"/>
        <end position="309"/>
    </location>
</feature>
<feature type="domain" description="POTRA" evidence="10">
    <location>
        <begin position="160"/>
        <end position="231"/>
    </location>
</feature>
<dbReference type="Proteomes" id="UP001366166">
    <property type="component" value="Chromosome"/>
</dbReference>
<keyword evidence="12" id="KW-1185">Reference proteome</keyword>
<sequence length="884" mass="99228">MKTVMRRTLLALTLALVLFAPAVAQAADAMKVAIFPFHVFSREPLTDLRDDVQKMLRDKLNTMGVTVIPLDEVNQALAAEGKPLDLTLARKVAGRLGADFAITGSITKIGSRVSLDAKTLDVLGMQRPQSAFVEGSGLDSIATLTDRIARELAVQVSGREKVSTIEISGNRRIESDAIKAVLKTKEGGVFSPILIDDDLKAIWKLGYFDDVKIATADSPKGKVVTIAVKEKPAVREVKFEGNEEIDTKDLQDQIGLKRFAVYKPAAVKEAEQKIVQMYRDKGYYDVKVTSQVINLPKGDLGIKFTIVEGEKVYVSKIELRGNKAFSESELKEVMSTGEKGWLSWFKDDHVMEWAKLEQDVQKLNDFYYNHGYMSARVGKPEITRGKDGLILTINIEEGPRFKVSTVGISGQLIIPQKDLEAMIKTKPGDWYNREQLRLDLATLHELYANRGFAYVEVRPQVRQNMKEHTVALDFQVTKGAKIYFDRIVISGNTRTRDKVIRRELGMAEGDLFSATAIRSANMRLHRLNFFEDITITPTKGADPDTMDVNIKVKEKRTGQVSFGAGYSTQDSFMIMGQLSESNLFGRGQQVQFRATLGGLTNRFTLSFTEPWLFDRPISFGVDLYNWDREYIQYTKNATGGNLRWGFPTPLAYTRFYLWYTYEQATVSDVDSNADYYIKSQEGTYTTSAFKGILRRDTRDATFNTTKGSDNNISVQWAGPPLGGTNAFTKIIANSGWYFPMWWDTVFVLHGQLGWLDQHSDGELPIYEKFFLGGINTLRGFAYQSVSPMDANGDLIGGERMFVANVELRFPLFRKAGLTGVVFYDTGNSWTSAQGYDFGDLRQSVGVGIRWMSPMGPLRLEYGYVLDQQPYDDLSAFEFTVGGLF</sequence>
<gene>
    <name evidence="11" type="primary">yaeT</name>
    <name evidence="11" type="ORF">FAK_22850</name>
</gene>
<dbReference type="EMBL" id="AP028679">
    <property type="protein sequence ID" value="BEQ15219.1"/>
    <property type="molecule type" value="Genomic_DNA"/>
</dbReference>
<evidence type="ECO:0000256" key="1">
    <source>
        <dbReference type="ARBA" id="ARBA00004370"/>
    </source>
</evidence>
<dbReference type="PIRSF" id="PIRSF006076">
    <property type="entry name" value="OM_assembly_OMP85"/>
    <property type="match status" value="1"/>
</dbReference>
<keyword evidence="2" id="KW-1134">Transmembrane beta strand</keyword>
<organism evidence="11 12">
    <name type="scientific">Desulfoferula mesophila</name>
    <dbReference type="NCBI Taxonomy" id="3058419"/>
    <lineage>
        <taxon>Bacteria</taxon>
        <taxon>Pseudomonadati</taxon>
        <taxon>Thermodesulfobacteriota</taxon>
        <taxon>Desulfarculia</taxon>
        <taxon>Desulfarculales</taxon>
        <taxon>Desulfarculaceae</taxon>
        <taxon>Desulfoferula</taxon>
    </lineage>
</organism>
<dbReference type="PROSITE" id="PS51779">
    <property type="entry name" value="POTRA"/>
    <property type="match status" value="5"/>
</dbReference>
<evidence type="ECO:0000256" key="5">
    <source>
        <dbReference type="ARBA" id="ARBA00022737"/>
    </source>
</evidence>
<dbReference type="InterPro" id="IPR023707">
    <property type="entry name" value="OM_assembly_BamA"/>
</dbReference>
<dbReference type="InterPro" id="IPR034746">
    <property type="entry name" value="POTRA"/>
</dbReference>
<comment type="subcellular location">
    <subcellularLocation>
        <location evidence="1">Membrane</location>
    </subcellularLocation>
</comment>
<feature type="chain" id="PRO_5043560701" description="Outer membrane protein assembly factor BamA" evidence="9">
    <location>
        <begin position="27"/>
        <end position="884"/>
    </location>
</feature>
<protein>
    <recommendedName>
        <fullName evidence="8">Outer membrane protein assembly factor BamA</fullName>
    </recommendedName>
</protein>
<evidence type="ECO:0000313" key="12">
    <source>
        <dbReference type="Proteomes" id="UP001366166"/>
    </source>
</evidence>